<proteinExistence type="predicted"/>
<dbReference type="InterPro" id="IPR006675">
    <property type="entry name" value="HDIG_dom"/>
</dbReference>
<dbReference type="GO" id="GO:0016787">
    <property type="term" value="F:hydrolase activity"/>
    <property type="evidence" value="ECO:0007669"/>
    <property type="project" value="UniProtKB-KW"/>
</dbReference>
<evidence type="ECO:0000313" key="3">
    <source>
        <dbReference type="Proteomes" id="UP000190285"/>
    </source>
</evidence>
<dbReference type="InterPro" id="IPR003607">
    <property type="entry name" value="HD/PDEase_dom"/>
</dbReference>
<dbReference type="NCBIfam" id="TIGR00277">
    <property type="entry name" value="HDIG"/>
    <property type="match status" value="1"/>
</dbReference>
<feature type="domain" description="HD" evidence="1">
    <location>
        <begin position="22"/>
        <end position="108"/>
    </location>
</feature>
<organism evidence="2 3">
    <name type="scientific">Maledivibacter halophilus</name>
    <dbReference type="NCBI Taxonomy" id="36842"/>
    <lineage>
        <taxon>Bacteria</taxon>
        <taxon>Bacillati</taxon>
        <taxon>Bacillota</taxon>
        <taxon>Clostridia</taxon>
        <taxon>Peptostreptococcales</taxon>
        <taxon>Caminicellaceae</taxon>
        <taxon>Maledivibacter</taxon>
    </lineage>
</organism>
<dbReference type="Proteomes" id="UP000190285">
    <property type="component" value="Unassembled WGS sequence"/>
</dbReference>
<evidence type="ECO:0000313" key="2">
    <source>
        <dbReference type="EMBL" id="SKC83403.1"/>
    </source>
</evidence>
<name>A0A1T5M5J5_9FIRM</name>
<dbReference type="STRING" id="36842.SAMN02194393_03903"/>
<accession>A0A1T5M5J5</accession>
<dbReference type="SUPFAM" id="SSF109604">
    <property type="entry name" value="HD-domain/PDEase-like"/>
    <property type="match status" value="1"/>
</dbReference>
<dbReference type="EMBL" id="FUZT01000010">
    <property type="protein sequence ID" value="SKC83403.1"/>
    <property type="molecule type" value="Genomic_DNA"/>
</dbReference>
<dbReference type="Gene3D" id="1.10.3210.10">
    <property type="entry name" value="Hypothetical protein af1432"/>
    <property type="match status" value="1"/>
</dbReference>
<dbReference type="PANTHER" id="PTHR38659:SF1">
    <property type="entry name" value="METAL DEPENDENT PHOSPHOHYDROLASE"/>
    <property type="match status" value="1"/>
</dbReference>
<reference evidence="2 3" key="1">
    <citation type="submission" date="2017-02" db="EMBL/GenBank/DDBJ databases">
        <authorList>
            <person name="Peterson S.W."/>
        </authorList>
    </citation>
    <scope>NUCLEOTIDE SEQUENCE [LARGE SCALE GENOMIC DNA]</scope>
    <source>
        <strain evidence="2 3">M1</strain>
    </source>
</reference>
<evidence type="ECO:0000259" key="1">
    <source>
        <dbReference type="Pfam" id="PF01966"/>
    </source>
</evidence>
<dbReference type="RefSeq" id="WP_079493939.1">
    <property type="nucleotide sequence ID" value="NZ_FUZT01000010.1"/>
</dbReference>
<dbReference type="InterPro" id="IPR006674">
    <property type="entry name" value="HD_domain"/>
</dbReference>
<dbReference type="AlphaFoldDB" id="A0A1T5M5J5"/>
<keyword evidence="3" id="KW-1185">Reference proteome</keyword>
<sequence length="189" mass="21513">MEITREEAFNLLKEYVDSKSLLKHCLAVEASMRGYAEKFGEDIEVWSSCGLLHDIDFEKYPDDHPFKGAEILKEKGYPEDFVMAVKGHADYTNTPRETQMAKTLYAVDELSSFVIACVLVRPNKFEGLKVKSVKKKLKDKAFAKAVDRDQIKNSAQELGIELTEHIQTVIDALVKREKELKEQGLSLIE</sequence>
<dbReference type="Pfam" id="PF01966">
    <property type="entry name" value="HD"/>
    <property type="match status" value="1"/>
</dbReference>
<dbReference type="PANTHER" id="PTHR38659">
    <property type="entry name" value="METAL-DEPENDENT PHOSPHOHYDROLASE"/>
    <property type="match status" value="1"/>
</dbReference>
<gene>
    <name evidence="2" type="ORF">SAMN02194393_03903</name>
</gene>
<dbReference type="OrthoDB" id="9801160at2"/>
<keyword evidence="2" id="KW-0378">Hydrolase</keyword>
<protein>
    <submittedName>
        <fullName evidence="2">Metal dependent phosphohydrolase</fullName>
    </submittedName>
</protein>
<dbReference type="CDD" id="cd00077">
    <property type="entry name" value="HDc"/>
    <property type="match status" value="1"/>
</dbReference>